<evidence type="ECO:0000313" key="5">
    <source>
        <dbReference type="Proteomes" id="UP000276029"/>
    </source>
</evidence>
<gene>
    <name evidence="3" type="ORF">DFR51_3751</name>
    <name evidence="2" type="ORF">SmB9_07110</name>
</gene>
<evidence type="ECO:0000313" key="2">
    <source>
        <dbReference type="EMBL" id="BBE33053.1"/>
    </source>
</evidence>
<dbReference type="KEGG" id="smic:SmB9_07110"/>
<dbReference type="EMBL" id="RBWX01000014">
    <property type="protein sequence ID" value="RKS84411.1"/>
    <property type="molecule type" value="Genomic_DNA"/>
</dbReference>
<protein>
    <recommendedName>
        <fullName evidence="6">UrcA family protein</fullName>
    </recommendedName>
</protein>
<accession>A0AAD1D3D4</accession>
<proteinExistence type="predicted"/>
<dbReference type="RefSeq" id="WP_121053811.1">
    <property type="nucleotide sequence ID" value="NZ_AP018711.1"/>
</dbReference>
<organism evidence="2 4">
    <name type="scientific">Sphingosinicella microcystinivorans</name>
    <dbReference type="NCBI Taxonomy" id="335406"/>
    <lineage>
        <taxon>Bacteria</taxon>
        <taxon>Pseudomonadati</taxon>
        <taxon>Pseudomonadota</taxon>
        <taxon>Alphaproteobacteria</taxon>
        <taxon>Sphingomonadales</taxon>
        <taxon>Sphingosinicellaceae</taxon>
        <taxon>Sphingosinicella</taxon>
    </lineage>
</organism>
<reference evidence="3 5" key="2">
    <citation type="submission" date="2018-10" db="EMBL/GenBank/DDBJ databases">
        <title>Genomic Encyclopedia of Type Strains, Phase IV (KMG-IV): sequencing the most valuable type-strain genomes for metagenomic binning, comparative biology and taxonomic classification.</title>
        <authorList>
            <person name="Goeker M."/>
        </authorList>
    </citation>
    <scope>NUCLEOTIDE SEQUENCE [LARGE SCALE GENOMIC DNA]</scope>
    <source>
        <strain evidence="3 5">DSM 19791</strain>
    </source>
</reference>
<dbReference type="AlphaFoldDB" id="A0AAD1D3D4"/>
<sequence length="88" mass="9650">MKMLLFAAAIAAIGFATPSFAQEKSGGHYEWRERQIPGPNKSNISPRVRVWVVDALPEMANCDGDMMKSDAADCMKTMSARQMMPAKG</sequence>
<feature type="signal peptide" evidence="1">
    <location>
        <begin position="1"/>
        <end position="21"/>
    </location>
</feature>
<evidence type="ECO:0000313" key="3">
    <source>
        <dbReference type="EMBL" id="RKS84411.1"/>
    </source>
</evidence>
<evidence type="ECO:0000313" key="4">
    <source>
        <dbReference type="Proteomes" id="UP000275727"/>
    </source>
</evidence>
<dbReference type="Proteomes" id="UP000275727">
    <property type="component" value="Chromosome"/>
</dbReference>
<evidence type="ECO:0008006" key="6">
    <source>
        <dbReference type="Google" id="ProtNLM"/>
    </source>
</evidence>
<keyword evidence="5" id="KW-1185">Reference proteome</keyword>
<dbReference type="EMBL" id="AP018711">
    <property type="protein sequence ID" value="BBE33053.1"/>
    <property type="molecule type" value="Genomic_DNA"/>
</dbReference>
<name>A0AAD1D3D4_SPHMI</name>
<reference evidence="2 4" key="1">
    <citation type="submission" date="2018-06" db="EMBL/GenBank/DDBJ databases">
        <title>Complete Genome Sequence of the Microcystin-Degrading Bacterium Sphingosinicella microcystinivorans Strain B-9.</title>
        <authorList>
            <person name="Jin H."/>
            <person name="Nishizawa T."/>
            <person name="Guo Y."/>
            <person name="Nishizawa A."/>
            <person name="Park H."/>
            <person name="Kato H."/>
            <person name="Tsuji K."/>
            <person name="Harada K."/>
        </authorList>
    </citation>
    <scope>NUCLEOTIDE SEQUENCE [LARGE SCALE GENOMIC DNA]</scope>
    <source>
        <strain evidence="2 4">B9</strain>
    </source>
</reference>
<keyword evidence="1" id="KW-0732">Signal</keyword>
<evidence type="ECO:0000256" key="1">
    <source>
        <dbReference type="SAM" id="SignalP"/>
    </source>
</evidence>
<dbReference type="Proteomes" id="UP000276029">
    <property type="component" value="Unassembled WGS sequence"/>
</dbReference>
<feature type="chain" id="PRO_5042116646" description="UrcA family protein" evidence="1">
    <location>
        <begin position="22"/>
        <end position="88"/>
    </location>
</feature>